<dbReference type="Proteomes" id="UP000215827">
    <property type="component" value="Unassembled WGS sequence"/>
</dbReference>
<name>A0AA44SJ40_CITFR</name>
<reference evidence="1 2" key="1">
    <citation type="submission" date="2017-04" db="EMBL/GenBank/DDBJ databases">
        <title>Emergence of KPC-2-producing Citrobacter isolates from sediments of a Chinese river.</title>
        <authorList>
            <person name="Zheng B."/>
        </authorList>
    </citation>
    <scope>NUCLEOTIDE SEQUENCE [LARGE SCALE GENOMIC DNA]</scope>
    <source>
        <strain evidence="1 2">C191</strain>
    </source>
</reference>
<proteinExistence type="predicted"/>
<dbReference type="RefSeq" id="WP_061070126.1">
    <property type="nucleotide sequence ID" value="NZ_CP016762.1"/>
</dbReference>
<sequence length="132" mass="14800">MYNKIKIEAHSQSINKVVNRFEGEFDVKAEGMIPTEKLESLIAQLKRKATNGGDDIDALILEAFSIGVRAGFYRALSRFADGKIKTRKVPNKEEWVLHSSSKTFRITKQLPSTKHASIKAVLSLSLAEYGFE</sequence>
<dbReference type="AlphaFoldDB" id="A0AA44SJ40"/>
<evidence type="ECO:0008006" key="3">
    <source>
        <dbReference type="Google" id="ProtNLM"/>
    </source>
</evidence>
<dbReference type="EMBL" id="NEFA01000029">
    <property type="protein sequence ID" value="OYR00061.1"/>
    <property type="molecule type" value="Genomic_DNA"/>
</dbReference>
<comment type="caution">
    <text evidence="1">The sequence shown here is derived from an EMBL/GenBank/DDBJ whole genome shotgun (WGS) entry which is preliminary data.</text>
</comment>
<protein>
    <recommendedName>
        <fullName evidence="3">Phage protein</fullName>
    </recommendedName>
</protein>
<gene>
    <name evidence="1" type="ORF">B9P89_20340</name>
</gene>
<evidence type="ECO:0000313" key="2">
    <source>
        <dbReference type="Proteomes" id="UP000215827"/>
    </source>
</evidence>
<evidence type="ECO:0000313" key="1">
    <source>
        <dbReference type="EMBL" id="OYR00061.1"/>
    </source>
</evidence>
<accession>A0AA44SJ40</accession>
<organism evidence="1 2">
    <name type="scientific">Citrobacter freundii</name>
    <dbReference type="NCBI Taxonomy" id="546"/>
    <lineage>
        <taxon>Bacteria</taxon>
        <taxon>Pseudomonadati</taxon>
        <taxon>Pseudomonadota</taxon>
        <taxon>Gammaproteobacteria</taxon>
        <taxon>Enterobacterales</taxon>
        <taxon>Enterobacteriaceae</taxon>
        <taxon>Citrobacter</taxon>
        <taxon>Citrobacter freundii complex</taxon>
    </lineage>
</organism>